<evidence type="ECO:0000256" key="1">
    <source>
        <dbReference type="SAM" id="SignalP"/>
    </source>
</evidence>
<sequence length="358" mass="37833">MKTAFLPVLILAAAAAAAAAAESLPLRIAVERFIELPPDVRQPEGLAVDAASGDIFVGTYDARLPESVRNNQLLRYSRDGRLLAQRRFGTAPLTGLAVAGGHVYVLNFGASKLQRLPVDFDASTAVTDVATFGRLDPPQPTARTVANPEGSQDRIEFGASGFPGINGMVPDRAGNLYVSDSFQGAIYRIAKAAQCAPCDVQVVSRDPLLGTAGALPFGANGLALDEDEQHLYITNAGDGRLLRMKLPQGSVNVVAESIHGADGLLQHKGWFWVAANQADAVIALDAAGRVRARAGAFEGLDGGAPRGLLFPASTAVNGGWMVVTNLSLPITPMQGDEWEEDVTRWTLSRFKLPATPPE</sequence>
<feature type="chain" id="PRO_5046939688" description="Sugar lactone lactonase YvrE" evidence="1">
    <location>
        <begin position="21"/>
        <end position="358"/>
    </location>
</feature>
<gene>
    <name evidence="2" type="ORF">NM961_07820</name>
</gene>
<dbReference type="RefSeq" id="WP_255913481.1">
    <property type="nucleotide sequence ID" value="NZ_JANFQO010000006.1"/>
</dbReference>
<protein>
    <recommendedName>
        <fullName evidence="4">Sugar lactone lactonase YvrE</fullName>
    </recommendedName>
</protein>
<dbReference type="EMBL" id="JANFQO010000006">
    <property type="protein sequence ID" value="MCQ4164615.1"/>
    <property type="molecule type" value="Genomic_DNA"/>
</dbReference>
<name>A0ABT1QQN7_9GAMM</name>
<feature type="signal peptide" evidence="1">
    <location>
        <begin position="1"/>
        <end position="20"/>
    </location>
</feature>
<dbReference type="Gene3D" id="2.120.10.30">
    <property type="entry name" value="TolB, C-terminal domain"/>
    <property type="match status" value="1"/>
</dbReference>
<reference evidence="2" key="1">
    <citation type="submission" date="2022-07" db="EMBL/GenBank/DDBJ databases">
        <title>Tahibacter sp., a new gammaproteobacterium isolated from the silt sample collected at pig farm.</title>
        <authorList>
            <person name="Chen H."/>
        </authorList>
    </citation>
    <scope>NUCLEOTIDE SEQUENCE</scope>
    <source>
        <strain evidence="2">P2K</strain>
    </source>
</reference>
<evidence type="ECO:0000313" key="2">
    <source>
        <dbReference type="EMBL" id="MCQ4164615.1"/>
    </source>
</evidence>
<evidence type="ECO:0008006" key="4">
    <source>
        <dbReference type="Google" id="ProtNLM"/>
    </source>
</evidence>
<accession>A0ABT1QQN7</accession>
<dbReference type="Proteomes" id="UP001165498">
    <property type="component" value="Unassembled WGS sequence"/>
</dbReference>
<keyword evidence="3" id="KW-1185">Reference proteome</keyword>
<organism evidence="2 3">
    <name type="scientific">Tahibacter harae</name>
    <dbReference type="NCBI Taxonomy" id="2963937"/>
    <lineage>
        <taxon>Bacteria</taxon>
        <taxon>Pseudomonadati</taxon>
        <taxon>Pseudomonadota</taxon>
        <taxon>Gammaproteobacteria</taxon>
        <taxon>Lysobacterales</taxon>
        <taxon>Rhodanobacteraceae</taxon>
        <taxon>Tahibacter</taxon>
    </lineage>
</organism>
<comment type="caution">
    <text evidence="2">The sequence shown here is derived from an EMBL/GenBank/DDBJ whole genome shotgun (WGS) entry which is preliminary data.</text>
</comment>
<dbReference type="InterPro" id="IPR011042">
    <property type="entry name" value="6-blade_b-propeller_TolB-like"/>
</dbReference>
<proteinExistence type="predicted"/>
<keyword evidence="1" id="KW-0732">Signal</keyword>
<evidence type="ECO:0000313" key="3">
    <source>
        <dbReference type="Proteomes" id="UP001165498"/>
    </source>
</evidence>
<dbReference type="SUPFAM" id="SSF63829">
    <property type="entry name" value="Calcium-dependent phosphotriesterase"/>
    <property type="match status" value="1"/>
</dbReference>